<keyword evidence="5" id="KW-1185">Reference proteome</keyword>
<feature type="domain" description="Putative glycogen debranching enzyme N-terminal" evidence="2">
    <location>
        <begin position="8"/>
        <end position="190"/>
    </location>
</feature>
<dbReference type="AlphaFoldDB" id="A0A4Q7ZF63"/>
<reference evidence="4 5" key="1">
    <citation type="submission" date="2019-02" db="EMBL/GenBank/DDBJ databases">
        <title>Sequencing the genomes of 1000 actinobacteria strains.</title>
        <authorList>
            <person name="Klenk H.-P."/>
        </authorList>
    </citation>
    <scope>NUCLEOTIDE SEQUENCE [LARGE SCALE GENOMIC DNA]</scope>
    <source>
        <strain evidence="4 5">DSM 45162</strain>
    </source>
</reference>
<dbReference type="Gene3D" id="1.50.10.10">
    <property type="match status" value="1"/>
</dbReference>
<sequence length="696" mass="78470">MTDDVRILDGNHFVVSDGRGDIEASPTDPDGFFANDTRYLSTWVLTVDGHQLSALSVDDLQYFETRFFLVVGTGTVYVDAKVSVIRHRTISDGFQERVSVLNHADEPAKLTLKIAAGSDFADLFEVKDALKKKGTYRTEVEGNRLVLHYERGPFHRGTEITTSEPAQITQDGLTYEIEVQPHDEWSTELRANPLMTHRNGNPIVANGKHREPRDLHMDLQEWIARAPKLECDWEPLKVTYRRSIVDLAALRFAPAIAGRHSLPAAGLPWFMTMFGRDSIFTSLQALPFVPELAETTLRVLGRWQGTRVDDFRDEDPGRILHEMRYGELSAFEERPHTPYYGSADATPLYVVLLDEYERWSGDTNLVRDLEYEARAALDWIDQYADLMDNGYISYERRNKDTGLENQCWKDSWDSIAYRDGRIPGFPRATAELQGYAYDAKVRGARLARLVWHDNAYADRLEREAADLKRRFNRDFWVADGDYFALALDADGSRVDALASNVGHLLWSGIVEQERAQSIAKHLLGPRLFSGWGVRTMAEGEHRYNPIGYHVGTVWPFDSSIIAWGLRRYGFKEEAARVADGILEAAEFFNGRLPEAFGGYERALTKYPVQYPTACSPQAWSSGAPLLLLRTMLGLEPLGEHLVVDPALPEGVGRVELLDIPGRWGRLDAFGRGRVARAPSSVKKDATESERADASAP</sequence>
<dbReference type="Proteomes" id="UP000292564">
    <property type="component" value="Unassembled WGS sequence"/>
</dbReference>
<evidence type="ECO:0000256" key="1">
    <source>
        <dbReference type="SAM" id="MobiDB-lite"/>
    </source>
</evidence>
<dbReference type="Pfam" id="PF14742">
    <property type="entry name" value="GDE_N_bis"/>
    <property type="match status" value="1"/>
</dbReference>
<organism evidence="4 5">
    <name type="scientific">Krasilnikovia cinnamomea</name>
    <dbReference type="NCBI Taxonomy" id="349313"/>
    <lineage>
        <taxon>Bacteria</taxon>
        <taxon>Bacillati</taxon>
        <taxon>Actinomycetota</taxon>
        <taxon>Actinomycetes</taxon>
        <taxon>Micromonosporales</taxon>
        <taxon>Micromonosporaceae</taxon>
        <taxon>Krasilnikovia</taxon>
    </lineage>
</organism>
<gene>
    <name evidence="4" type="ORF">EV385_1150</name>
</gene>
<dbReference type="SUPFAM" id="SSF48208">
    <property type="entry name" value="Six-hairpin glycosidases"/>
    <property type="match status" value="1"/>
</dbReference>
<dbReference type="InterPro" id="IPR054491">
    <property type="entry name" value="MGH1-like_GH"/>
</dbReference>
<feature type="region of interest" description="Disordered" evidence="1">
    <location>
        <begin position="674"/>
        <end position="696"/>
    </location>
</feature>
<protein>
    <submittedName>
        <fullName evidence="4">Glycogen debranching enzyme</fullName>
    </submittedName>
</protein>
<dbReference type="InterPro" id="IPR032856">
    <property type="entry name" value="GDE_N_bis"/>
</dbReference>
<comment type="caution">
    <text evidence="4">The sequence shown here is derived from an EMBL/GenBank/DDBJ whole genome shotgun (WGS) entry which is preliminary data.</text>
</comment>
<proteinExistence type="predicted"/>
<accession>A0A4Q7ZF63</accession>
<name>A0A4Q7ZF63_9ACTN</name>
<feature type="domain" description="Mannosylglycerate hydrolase MGH1-like glycoside hydrolase" evidence="3">
    <location>
        <begin position="377"/>
        <end position="586"/>
    </location>
</feature>
<feature type="compositionally biased region" description="Basic and acidic residues" evidence="1">
    <location>
        <begin position="681"/>
        <end position="696"/>
    </location>
</feature>
<dbReference type="OrthoDB" id="9759959at2"/>
<dbReference type="Pfam" id="PF22422">
    <property type="entry name" value="MGH1-like_GH"/>
    <property type="match status" value="1"/>
</dbReference>
<evidence type="ECO:0000313" key="4">
    <source>
        <dbReference type="EMBL" id="RZU49400.1"/>
    </source>
</evidence>
<evidence type="ECO:0000259" key="2">
    <source>
        <dbReference type="Pfam" id="PF14742"/>
    </source>
</evidence>
<dbReference type="GO" id="GO:0005975">
    <property type="term" value="P:carbohydrate metabolic process"/>
    <property type="evidence" value="ECO:0007669"/>
    <property type="project" value="InterPro"/>
</dbReference>
<dbReference type="EMBL" id="SHKY01000001">
    <property type="protein sequence ID" value="RZU49400.1"/>
    <property type="molecule type" value="Genomic_DNA"/>
</dbReference>
<dbReference type="InterPro" id="IPR012341">
    <property type="entry name" value="6hp_glycosidase-like_sf"/>
</dbReference>
<dbReference type="InterPro" id="IPR008928">
    <property type="entry name" value="6-hairpin_glycosidase_sf"/>
</dbReference>
<evidence type="ECO:0000259" key="3">
    <source>
        <dbReference type="Pfam" id="PF22422"/>
    </source>
</evidence>
<evidence type="ECO:0000313" key="5">
    <source>
        <dbReference type="Proteomes" id="UP000292564"/>
    </source>
</evidence>
<dbReference type="RefSeq" id="WP_130508487.1">
    <property type="nucleotide sequence ID" value="NZ_SHKY01000001.1"/>
</dbReference>